<organism evidence="1 2">
    <name type="scientific">Trifolium subterraneum</name>
    <name type="common">Subterranean clover</name>
    <dbReference type="NCBI Taxonomy" id="3900"/>
    <lineage>
        <taxon>Eukaryota</taxon>
        <taxon>Viridiplantae</taxon>
        <taxon>Streptophyta</taxon>
        <taxon>Embryophyta</taxon>
        <taxon>Tracheophyta</taxon>
        <taxon>Spermatophyta</taxon>
        <taxon>Magnoliopsida</taxon>
        <taxon>eudicotyledons</taxon>
        <taxon>Gunneridae</taxon>
        <taxon>Pentapetalae</taxon>
        <taxon>rosids</taxon>
        <taxon>fabids</taxon>
        <taxon>Fabales</taxon>
        <taxon>Fabaceae</taxon>
        <taxon>Papilionoideae</taxon>
        <taxon>50 kb inversion clade</taxon>
        <taxon>NPAAA clade</taxon>
        <taxon>Hologalegina</taxon>
        <taxon>IRL clade</taxon>
        <taxon>Trifolieae</taxon>
        <taxon>Trifolium</taxon>
    </lineage>
</organism>
<reference evidence="2" key="1">
    <citation type="journal article" date="2017" name="Front. Plant Sci.">
        <title>Climate Clever Clovers: New Paradigm to Reduce the Environmental Footprint of Ruminants by Breeding Low Methanogenic Forages Utilizing Haplotype Variation.</title>
        <authorList>
            <person name="Kaur P."/>
            <person name="Appels R."/>
            <person name="Bayer P.E."/>
            <person name="Keeble-Gagnere G."/>
            <person name="Wang J."/>
            <person name="Hirakawa H."/>
            <person name="Shirasawa K."/>
            <person name="Vercoe P."/>
            <person name="Stefanova K."/>
            <person name="Durmic Z."/>
            <person name="Nichols P."/>
            <person name="Revell C."/>
            <person name="Isobe S.N."/>
            <person name="Edwards D."/>
            <person name="Erskine W."/>
        </authorList>
    </citation>
    <scope>NUCLEOTIDE SEQUENCE [LARGE SCALE GENOMIC DNA]</scope>
    <source>
        <strain evidence="2">cv. Daliak</strain>
    </source>
</reference>
<evidence type="ECO:0000313" key="2">
    <source>
        <dbReference type="Proteomes" id="UP000242715"/>
    </source>
</evidence>
<protein>
    <submittedName>
        <fullName evidence="1">Uncharacterized protein</fullName>
    </submittedName>
</protein>
<dbReference type="Proteomes" id="UP000242715">
    <property type="component" value="Unassembled WGS sequence"/>
</dbReference>
<keyword evidence="2" id="KW-1185">Reference proteome</keyword>
<dbReference type="EMBL" id="DF973476">
    <property type="protein sequence ID" value="GAU32012.1"/>
    <property type="molecule type" value="Genomic_DNA"/>
</dbReference>
<dbReference type="OrthoDB" id="1677172at2759"/>
<sequence>MSKMKSDDVSRPLDEVEALIGVNVPKKIEVLLPKPSQTKGCAKRIKGGKEKAMEQQQKSTRQCHSWNGFIVGWQCRYPSFCYYLELLICN</sequence>
<evidence type="ECO:0000313" key="1">
    <source>
        <dbReference type="EMBL" id="GAU32012.1"/>
    </source>
</evidence>
<proteinExistence type="predicted"/>
<dbReference type="AlphaFoldDB" id="A0A2Z6N5D9"/>
<accession>A0A2Z6N5D9</accession>
<name>A0A2Z6N5D9_TRISU</name>
<gene>
    <name evidence="1" type="ORF">TSUD_158020</name>
</gene>